<evidence type="ECO:0000313" key="1">
    <source>
        <dbReference type="EMBL" id="RAH78373.1"/>
    </source>
</evidence>
<gene>
    <name evidence="1" type="ORF">BO86DRAFT_391790</name>
</gene>
<dbReference type="Proteomes" id="UP000249497">
    <property type="component" value="Unassembled WGS sequence"/>
</dbReference>
<dbReference type="EMBL" id="KZ824827">
    <property type="protein sequence ID" value="RAH78373.1"/>
    <property type="molecule type" value="Genomic_DNA"/>
</dbReference>
<name>A0A8T8WRP8_ASPJA</name>
<evidence type="ECO:0000313" key="2">
    <source>
        <dbReference type="Proteomes" id="UP000249497"/>
    </source>
</evidence>
<keyword evidence="2" id="KW-1185">Reference proteome</keyword>
<dbReference type="RefSeq" id="XP_025524267.1">
    <property type="nucleotide sequence ID" value="XM_025672674.1"/>
</dbReference>
<protein>
    <submittedName>
        <fullName evidence="1">Uncharacterized protein</fullName>
    </submittedName>
</protein>
<organism evidence="1 2">
    <name type="scientific">Aspergillus japonicus CBS 114.51</name>
    <dbReference type="NCBI Taxonomy" id="1448312"/>
    <lineage>
        <taxon>Eukaryota</taxon>
        <taxon>Fungi</taxon>
        <taxon>Dikarya</taxon>
        <taxon>Ascomycota</taxon>
        <taxon>Pezizomycotina</taxon>
        <taxon>Eurotiomycetes</taxon>
        <taxon>Eurotiomycetidae</taxon>
        <taxon>Eurotiales</taxon>
        <taxon>Aspergillaceae</taxon>
        <taxon>Aspergillus</taxon>
        <taxon>Aspergillus subgen. Circumdati</taxon>
    </lineage>
</organism>
<accession>A0A8T8WRP8</accession>
<proteinExistence type="predicted"/>
<dbReference type="AlphaFoldDB" id="A0A8T8WRP8"/>
<dbReference type="GeneID" id="37176366"/>
<reference evidence="1 2" key="1">
    <citation type="submission" date="2018-02" db="EMBL/GenBank/DDBJ databases">
        <title>The genomes of Aspergillus section Nigri reveals drivers in fungal speciation.</title>
        <authorList>
            <consortium name="DOE Joint Genome Institute"/>
            <person name="Vesth T.C."/>
            <person name="Nybo J."/>
            <person name="Theobald S."/>
            <person name="Brandl J."/>
            <person name="Frisvad J.C."/>
            <person name="Nielsen K.F."/>
            <person name="Lyhne E.K."/>
            <person name="Kogle M.E."/>
            <person name="Kuo A."/>
            <person name="Riley R."/>
            <person name="Clum A."/>
            <person name="Nolan M."/>
            <person name="Lipzen A."/>
            <person name="Salamov A."/>
            <person name="Henrissat B."/>
            <person name="Wiebenga A."/>
            <person name="De vries R.P."/>
            <person name="Grigoriev I.V."/>
            <person name="Mortensen U.H."/>
            <person name="Andersen M.R."/>
            <person name="Baker S.E."/>
        </authorList>
    </citation>
    <scope>NUCLEOTIDE SEQUENCE [LARGE SCALE GENOMIC DNA]</scope>
    <source>
        <strain evidence="1 2">CBS 114.51</strain>
    </source>
</reference>
<sequence>MAAPNAPEPEYHCLPGHFHSLPPRHVSVPSSVAYSTIHETLYLGCTPASRQAQMTPSVTRSGVVFVAYPPSALLRPFPISKFLRF</sequence>